<evidence type="ECO:0000313" key="6">
    <source>
        <dbReference type="EMBL" id="MFD1952226.1"/>
    </source>
</evidence>
<evidence type="ECO:0000313" key="7">
    <source>
        <dbReference type="Proteomes" id="UP001597400"/>
    </source>
</evidence>
<dbReference type="InterPro" id="IPR036388">
    <property type="entry name" value="WH-like_DNA-bd_sf"/>
</dbReference>
<evidence type="ECO:0000256" key="3">
    <source>
        <dbReference type="ARBA" id="ARBA00023125"/>
    </source>
</evidence>
<feature type="domain" description="HTH lysR-type" evidence="5">
    <location>
        <begin position="1"/>
        <end position="61"/>
    </location>
</feature>
<dbReference type="PRINTS" id="PR00039">
    <property type="entry name" value="HTHLYSR"/>
</dbReference>
<dbReference type="InterPro" id="IPR036390">
    <property type="entry name" value="WH_DNA-bd_sf"/>
</dbReference>
<dbReference type="EMBL" id="JBHUGS010000005">
    <property type="protein sequence ID" value="MFD1952226.1"/>
    <property type="molecule type" value="Genomic_DNA"/>
</dbReference>
<gene>
    <name evidence="6" type="ORF">ACFSGX_15735</name>
</gene>
<dbReference type="InterPro" id="IPR058163">
    <property type="entry name" value="LysR-type_TF_proteobact-type"/>
</dbReference>
<keyword evidence="7" id="KW-1185">Reference proteome</keyword>
<proteinExistence type="inferred from homology"/>
<dbReference type="Pfam" id="PF03466">
    <property type="entry name" value="LysR_substrate"/>
    <property type="match status" value="1"/>
</dbReference>
<keyword evidence="3" id="KW-0238">DNA-binding</keyword>
<comment type="similarity">
    <text evidence="1">Belongs to the LysR transcriptional regulatory family.</text>
</comment>
<dbReference type="SUPFAM" id="SSF53850">
    <property type="entry name" value="Periplasmic binding protein-like II"/>
    <property type="match status" value="1"/>
</dbReference>
<evidence type="ECO:0000256" key="2">
    <source>
        <dbReference type="ARBA" id="ARBA00023015"/>
    </source>
</evidence>
<dbReference type="PANTHER" id="PTHR30537:SF3">
    <property type="entry name" value="TRANSCRIPTIONAL REGULATORY PROTEIN"/>
    <property type="match status" value="1"/>
</dbReference>
<reference evidence="7" key="1">
    <citation type="journal article" date="2019" name="Int. J. Syst. Evol. Microbiol.">
        <title>The Global Catalogue of Microorganisms (GCM) 10K type strain sequencing project: providing services to taxonomists for standard genome sequencing and annotation.</title>
        <authorList>
            <consortium name="The Broad Institute Genomics Platform"/>
            <consortium name="The Broad Institute Genome Sequencing Center for Infectious Disease"/>
            <person name="Wu L."/>
            <person name="Ma J."/>
        </authorList>
    </citation>
    <scope>NUCLEOTIDE SEQUENCE [LARGE SCALE GENOMIC DNA]</scope>
    <source>
        <strain evidence="7">CGMCC 1.12702</strain>
    </source>
</reference>
<keyword evidence="2" id="KW-0805">Transcription regulation</keyword>
<protein>
    <submittedName>
        <fullName evidence="6">LysR family transcriptional regulator</fullName>
    </submittedName>
</protein>
<evidence type="ECO:0000256" key="4">
    <source>
        <dbReference type="ARBA" id="ARBA00023163"/>
    </source>
</evidence>
<dbReference type="Gene3D" id="1.10.10.10">
    <property type="entry name" value="Winged helix-like DNA-binding domain superfamily/Winged helix DNA-binding domain"/>
    <property type="match status" value="1"/>
</dbReference>
<dbReference type="PROSITE" id="PS50931">
    <property type="entry name" value="HTH_LYSR"/>
    <property type="match status" value="1"/>
</dbReference>
<name>A0ABW4U4N5_9SPHN</name>
<dbReference type="PANTHER" id="PTHR30537">
    <property type="entry name" value="HTH-TYPE TRANSCRIPTIONAL REGULATOR"/>
    <property type="match status" value="1"/>
</dbReference>
<dbReference type="Pfam" id="PF00126">
    <property type="entry name" value="HTH_1"/>
    <property type="match status" value="1"/>
</dbReference>
<comment type="caution">
    <text evidence="6">The sequence shown here is derived from an EMBL/GenBank/DDBJ whole genome shotgun (WGS) entry which is preliminary data.</text>
</comment>
<dbReference type="Gene3D" id="3.40.190.290">
    <property type="match status" value="1"/>
</dbReference>
<sequence>MNIPSWDLYRTFEAVLRTGSLSGAARTLGLTQPSIARHIDALEQAIGRDLFVRSQRGLTPTAAALELRPYAELIASTSAALLRTAEGSAGAVAGTVRISASEVVSAEHLPAMLARLRHRHPALTFELSASNTLDDLLQRQADVAVRMVQPVQQSLIARKVAPIPVGLHAHTDYLARHGIPATLHDLADHDLIGFDTETPAIRAFAERFPDLNRAAFALRVDSDVAQLAAIRAGFGIGICQVPVAARDPQLVRVLADCVSFDLNVWIVMHEDLSNSPRCRAVFDALVTEFG</sequence>
<dbReference type="InterPro" id="IPR000847">
    <property type="entry name" value="LysR_HTH_N"/>
</dbReference>
<dbReference type="Proteomes" id="UP001597400">
    <property type="component" value="Unassembled WGS sequence"/>
</dbReference>
<dbReference type="SUPFAM" id="SSF46785">
    <property type="entry name" value="Winged helix' DNA-binding domain"/>
    <property type="match status" value="1"/>
</dbReference>
<evidence type="ECO:0000259" key="5">
    <source>
        <dbReference type="PROSITE" id="PS50931"/>
    </source>
</evidence>
<organism evidence="6 7">
    <name type="scientific">Sphingomonas arantia</name>
    <dbReference type="NCBI Taxonomy" id="1460676"/>
    <lineage>
        <taxon>Bacteria</taxon>
        <taxon>Pseudomonadati</taxon>
        <taxon>Pseudomonadota</taxon>
        <taxon>Alphaproteobacteria</taxon>
        <taxon>Sphingomonadales</taxon>
        <taxon>Sphingomonadaceae</taxon>
        <taxon>Sphingomonas</taxon>
    </lineage>
</organism>
<keyword evidence="4" id="KW-0804">Transcription</keyword>
<dbReference type="InterPro" id="IPR005119">
    <property type="entry name" value="LysR_subst-bd"/>
</dbReference>
<accession>A0ABW4U4N5</accession>
<dbReference type="RefSeq" id="WP_380931279.1">
    <property type="nucleotide sequence ID" value="NZ_JBHUGS010000005.1"/>
</dbReference>
<evidence type="ECO:0000256" key="1">
    <source>
        <dbReference type="ARBA" id="ARBA00009437"/>
    </source>
</evidence>